<protein>
    <submittedName>
        <fullName evidence="1">Uncharacterized protein</fullName>
    </submittedName>
</protein>
<organism evidence="1 2">
    <name type="scientific">endosymbiont of Galathealinum brachiosum</name>
    <dbReference type="NCBI Taxonomy" id="2200906"/>
    <lineage>
        <taxon>Bacteria</taxon>
        <taxon>Pseudomonadati</taxon>
        <taxon>Pseudomonadota</taxon>
        <taxon>Gammaproteobacteria</taxon>
        <taxon>sulfur-oxidizing symbionts</taxon>
    </lineage>
</organism>
<reference evidence="1 2" key="1">
    <citation type="journal article" date="2018" name="ISME J.">
        <title>Endosymbiont genomes yield clues of tubeworm success.</title>
        <authorList>
            <person name="Li Y."/>
            <person name="Liles M.R."/>
            <person name="Halanych K.M."/>
        </authorList>
    </citation>
    <scope>NUCLEOTIDE SEQUENCE [LARGE SCALE GENOMIC DNA]</scope>
    <source>
        <strain evidence="1">A1464</strain>
    </source>
</reference>
<dbReference type="AlphaFoldDB" id="A0A370D9X5"/>
<accession>A0A370D9X5</accession>
<sequence>MTSGERSDYNYRQIQFHERHSKELEEMGMDTSSEIHYERAQAIRKEENKNTDSFFINLFEALFF</sequence>
<dbReference type="EMBL" id="QFXC01000013">
    <property type="protein sequence ID" value="RDH81164.1"/>
    <property type="molecule type" value="Genomic_DNA"/>
</dbReference>
<comment type="caution">
    <text evidence="1">The sequence shown here is derived from an EMBL/GenBank/DDBJ whole genome shotgun (WGS) entry which is preliminary data.</text>
</comment>
<proteinExistence type="predicted"/>
<dbReference type="Proteomes" id="UP000254266">
    <property type="component" value="Unassembled WGS sequence"/>
</dbReference>
<evidence type="ECO:0000313" key="1">
    <source>
        <dbReference type="EMBL" id="RDH81164.1"/>
    </source>
</evidence>
<name>A0A370D9X5_9GAMM</name>
<evidence type="ECO:0000313" key="2">
    <source>
        <dbReference type="Proteomes" id="UP000254266"/>
    </source>
</evidence>
<gene>
    <name evidence="1" type="ORF">DIZ80_13690</name>
</gene>
<keyword evidence="2" id="KW-1185">Reference proteome</keyword>